<keyword evidence="1" id="KW-0472">Membrane</keyword>
<evidence type="ECO:0000313" key="3">
    <source>
        <dbReference type="Proteomes" id="UP000241639"/>
    </source>
</evidence>
<comment type="caution">
    <text evidence="2">The sequence shown here is derived from an EMBL/GenBank/DDBJ whole genome shotgun (WGS) entry which is preliminary data.</text>
</comment>
<feature type="transmembrane region" description="Helical" evidence="1">
    <location>
        <begin position="32"/>
        <end position="48"/>
    </location>
</feature>
<dbReference type="EMBL" id="PZZP01000006">
    <property type="protein sequence ID" value="PTM52184.1"/>
    <property type="molecule type" value="Genomic_DNA"/>
</dbReference>
<reference evidence="2 3" key="1">
    <citation type="submission" date="2018-04" db="EMBL/GenBank/DDBJ databases">
        <title>Genomic Encyclopedia of Archaeal and Bacterial Type Strains, Phase II (KMG-II): from individual species to whole genera.</title>
        <authorList>
            <person name="Goeker M."/>
        </authorList>
    </citation>
    <scope>NUCLEOTIDE SEQUENCE [LARGE SCALE GENOMIC DNA]</scope>
    <source>
        <strain evidence="2 3">DSM 45169</strain>
    </source>
</reference>
<proteinExistence type="predicted"/>
<evidence type="ECO:0000313" key="2">
    <source>
        <dbReference type="EMBL" id="PTM52184.1"/>
    </source>
</evidence>
<accession>A0A2T4YZ02</accession>
<sequence>MDWLTTVVATSSMVLAEGPGEKLYEGGQGEIGKVFLLVVVVIAVWLFSQRAFTKFIGFAVFVMAVSVFIFTPETITTLGEKGFGWLFGGWLD</sequence>
<feature type="transmembrane region" description="Helical" evidence="1">
    <location>
        <begin position="55"/>
        <end position="75"/>
    </location>
</feature>
<dbReference type="AlphaFoldDB" id="A0A2T4YZ02"/>
<keyword evidence="1" id="KW-1133">Transmembrane helix</keyword>
<keyword evidence="1" id="KW-0812">Transmembrane</keyword>
<protein>
    <submittedName>
        <fullName evidence="2">Uncharacterized protein</fullName>
    </submittedName>
</protein>
<evidence type="ECO:0000256" key="1">
    <source>
        <dbReference type="SAM" id="Phobius"/>
    </source>
</evidence>
<organism evidence="2 3">
    <name type="scientific">Desmospora activa DSM 45169</name>
    <dbReference type="NCBI Taxonomy" id="1121389"/>
    <lineage>
        <taxon>Bacteria</taxon>
        <taxon>Bacillati</taxon>
        <taxon>Bacillota</taxon>
        <taxon>Bacilli</taxon>
        <taxon>Bacillales</taxon>
        <taxon>Thermoactinomycetaceae</taxon>
        <taxon>Desmospora</taxon>
    </lineage>
</organism>
<keyword evidence="3" id="KW-1185">Reference proteome</keyword>
<dbReference type="Proteomes" id="UP000241639">
    <property type="component" value="Unassembled WGS sequence"/>
</dbReference>
<name>A0A2T4YZ02_9BACL</name>
<dbReference type="RefSeq" id="WP_170105720.1">
    <property type="nucleotide sequence ID" value="NZ_PZZP01000006.1"/>
</dbReference>
<gene>
    <name evidence="2" type="ORF">C8J48_3731</name>
</gene>